<feature type="compositionally biased region" description="Low complexity" evidence="1">
    <location>
        <begin position="276"/>
        <end position="316"/>
    </location>
</feature>
<comment type="caution">
    <text evidence="2">The sequence shown here is derived from an EMBL/GenBank/DDBJ whole genome shotgun (WGS) entry which is preliminary data.</text>
</comment>
<feature type="compositionally biased region" description="Polar residues" evidence="1">
    <location>
        <begin position="399"/>
        <end position="414"/>
    </location>
</feature>
<feature type="compositionally biased region" description="Basic and acidic residues" evidence="1">
    <location>
        <begin position="545"/>
        <end position="555"/>
    </location>
</feature>
<feature type="compositionally biased region" description="Low complexity" evidence="1">
    <location>
        <begin position="692"/>
        <end position="711"/>
    </location>
</feature>
<feature type="compositionally biased region" description="Low complexity" evidence="1">
    <location>
        <begin position="591"/>
        <end position="606"/>
    </location>
</feature>
<feature type="compositionally biased region" description="Acidic residues" evidence="1">
    <location>
        <begin position="336"/>
        <end position="346"/>
    </location>
</feature>
<feature type="compositionally biased region" description="Basic and acidic residues" evidence="1">
    <location>
        <begin position="263"/>
        <end position="272"/>
    </location>
</feature>
<dbReference type="Proteomes" id="UP000076874">
    <property type="component" value="Unassembled WGS sequence"/>
</dbReference>
<dbReference type="STRING" id="1081102.A0A167W9K3"/>
<dbReference type="AlphaFoldDB" id="A0A167W9K3"/>
<reference evidence="2 3" key="1">
    <citation type="journal article" date="2016" name="Genome Biol. Evol.">
        <title>Divergent and convergent evolution of fungal pathogenicity.</title>
        <authorList>
            <person name="Shang Y."/>
            <person name="Xiao G."/>
            <person name="Zheng P."/>
            <person name="Cen K."/>
            <person name="Zhan S."/>
            <person name="Wang C."/>
        </authorList>
    </citation>
    <scope>NUCLEOTIDE SEQUENCE [LARGE SCALE GENOMIC DNA]</scope>
    <source>
        <strain evidence="2 3">RCEF 264</strain>
    </source>
</reference>
<feature type="compositionally biased region" description="Low complexity" evidence="1">
    <location>
        <begin position="670"/>
        <end position="682"/>
    </location>
</feature>
<sequence length="1108" mass="112596">MAEGTYGRPFRQNPMSPRDPDTVASPFTANVHRKKTRKWVEAKTINYDGSGWGDEDDEEDEEEDGGEVENNVPAMPPMNNAAAAATAAAANPPPLPTHQNLQAGHNLPSVTGSAAASLTVTSPTLHGRDGAAPRPPLHLQTQAPPPPPQQQQQPYRQPSQAPPGAVVAGQVAPLRTSSPGAAAVAAPPNAAATQSPRSGSLPPGANRTPWTAENRAASPLGARAQSPAAAATPTGRRGHFIRPSEIYRRAGPSGEVPTLGSGAEDRGRKELNVDGAAPAQPHDTAAATPAYATNVTNATTIATSSLPPATASALPTQQPPQQPQQSAQPVASNVVDESENTNEPEDGDVRRFSSSPKLPNLARFSTFSPELLFGGGSGFLASDAPPVPSLPTSPAAASFPSQVSGTNTAHQQASGGPPETSLSGEDAGRQTESSSNSSAGNAATAAAAALANGSVAETAEPKSVPAAAETSGGPAETRRSTTTTPSTRSGAATPAADAVAETAPLNPQRASRPILPGVTVPLGPRAMERTETTSTAGGTSASPAKESDLLREEIIRTLSPANANNNNSSSSLLTAEPDELASDRVGAQGQSSATGGDTLATAAASDQPPPQPSATTTTTTTAAATETQQQTKPDHARTLTRESSYLQDVYDDYWTADDTASTDARPDLPAPTTSATTTTIPVVEPPPPIPPLASVAQPAPAPVAAPIETPVASPPNAPPTSARDLLPSVVAAQSPSPVGGNAFSPPAAAVRVSPAPLRRRFSWEAEPEPEDPPIHAPMTTGSSAFAAAVPSAAAPLSPPPTAVPGPTAADRYSPVTDVPRSVSAISSSTAMQEPMPPSPVSDAVAAATIPDGRQEDQKPPMGDARGAQANAAVHNDAAVPAAPPSPTTRRLTQPPVRSMLDVGLPELESPISGAAAQPVQTVQQQQRTSASSASQPTPPMQPVQPVQPLQLTQPMQPAQADYDPSTYASAAAAPDGSTAQFLTLRQCMAFGAHTERMAKLAETRRQYATADSGLASWLLAMTAVPEYHDAGNGSLWDGTGAGAPAGTTSASALLSSAARPVVAHVAHVSMPSSAQISHKSKELLAATGKAGKGLLALRKKGFHKKTAA</sequence>
<gene>
    <name evidence="2" type="ORF">SPI_03668</name>
</gene>
<evidence type="ECO:0000313" key="3">
    <source>
        <dbReference type="Proteomes" id="UP000076874"/>
    </source>
</evidence>
<accession>A0A167W9K3</accession>
<feature type="compositionally biased region" description="Low complexity" evidence="1">
    <location>
        <begin position="222"/>
        <end position="231"/>
    </location>
</feature>
<feature type="compositionally biased region" description="Low complexity" evidence="1">
    <location>
        <begin position="867"/>
        <end position="880"/>
    </location>
</feature>
<evidence type="ECO:0000313" key="2">
    <source>
        <dbReference type="EMBL" id="OAA63505.1"/>
    </source>
</evidence>
<feature type="compositionally biased region" description="Low complexity" evidence="1">
    <location>
        <begin position="559"/>
        <end position="571"/>
    </location>
</feature>
<feature type="region of interest" description="Disordered" evidence="1">
    <location>
        <begin position="1"/>
        <end position="29"/>
    </location>
</feature>
<evidence type="ECO:0000256" key="1">
    <source>
        <dbReference type="SAM" id="MobiDB-lite"/>
    </source>
</evidence>
<feature type="compositionally biased region" description="Low complexity" evidence="1">
    <location>
        <begin position="915"/>
        <end position="935"/>
    </location>
</feature>
<protein>
    <submittedName>
        <fullName evidence="2">Uncharacterized protein</fullName>
    </submittedName>
</protein>
<dbReference type="EMBL" id="AZHD01000005">
    <property type="protein sequence ID" value="OAA63505.1"/>
    <property type="molecule type" value="Genomic_DNA"/>
</dbReference>
<feature type="compositionally biased region" description="Acidic residues" evidence="1">
    <location>
        <begin position="53"/>
        <end position="67"/>
    </location>
</feature>
<feature type="compositionally biased region" description="Low complexity" evidence="1">
    <location>
        <begin position="781"/>
        <end position="795"/>
    </location>
</feature>
<dbReference type="OrthoDB" id="5245715at2759"/>
<keyword evidence="3" id="KW-1185">Reference proteome</keyword>
<feature type="compositionally biased region" description="Low complexity" evidence="1">
    <location>
        <begin position="68"/>
        <end position="90"/>
    </location>
</feature>
<feature type="compositionally biased region" description="Low complexity" evidence="1">
    <location>
        <begin position="532"/>
        <end position="542"/>
    </location>
</feature>
<feature type="compositionally biased region" description="Low complexity" evidence="1">
    <location>
        <begin position="150"/>
        <end position="192"/>
    </location>
</feature>
<name>A0A167W9K3_9HYPO</name>
<feature type="compositionally biased region" description="Low complexity" evidence="1">
    <location>
        <begin position="480"/>
        <end position="504"/>
    </location>
</feature>
<feature type="region of interest" description="Disordered" evidence="1">
    <location>
        <begin position="915"/>
        <end position="945"/>
    </location>
</feature>
<feature type="compositionally biased region" description="Low complexity" evidence="1">
    <location>
        <begin position="744"/>
        <end position="756"/>
    </location>
</feature>
<feature type="region of interest" description="Disordered" evidence="1">
    <location>
        <begin position="374"/>
        <end position="895"/>
    </location>
</feature>
<feature type="compositionally biased region" description="Low complexity" evidence="1">
    <location>
        <begin position="433"/>
        <end position="456"/>
    </location>
</feature>
<organism evidence="2 3">
    <name type="scientific">Niveomyces insectorum RCEF 264</name>
    <dbReference type="NCBI Taxonomy" id="1081102"/>
    <lineage>
        <taxon>Eukaryota</taxon>
        <taxon>Fungi</taxon>
        <taxon>Dikarya</taxon>
        <taxon>Ascomycota</taxon>
        <taxon>Pezizomycotina</taxon>
        <taxon>Sordariomycetes</taxon>
        <taxon>Hypocreomycetidae</taxon>
        <taxon>Hypocreales</taxon>
        <taxon>Cordycipitaceae</taxon>
        <taxon>Niveomyces</taxon>
    </lineage>
</organism>
<feature type="region of interest" description="Disordered" evidence="1">
    <location>
        <begin position="43"/>
        <end position="361"/>
    </location>
</feature>
<feature type="compositionally biased region" description="Low complexity" evidence="1">
    <location>
        <begin position="613"/>
        <end position="631"/>
    </location>
</feature>
<feature type="compositionally biased region" description="Low complexity" evidence="1">
    <location>
        <begin position="323"/>
        <end position="332"/>
    </location>
</feature>
<feature type="compositionally biased region" description="Polar residues" evidence="1">
    <location>
        <begin position="97"/>
        <end position="124"/>
    </location>
</feature>
<proteinExistence type="predicted"/>